<evidence type="ECO:0000256" key="4">
    <source>
        <dbReference type="ARBA" id="ARBA00023157"/>
    </source>
</evidence>
<dbReference type="GO" id="GO:0008343">
    <property type="term" value="P:adult feeding behavior"/>
    <property type="evidence" value="ECO:0007669"/>
    <property type="project" value="InterPro"/>
</dbReference>
<dbReference type="Proteomes" id="UP000261340">
    <property type="component" value="Unplaced"/>
</dbReference>
<dbReference type="GO" id="GO:0007186">
    <property type="term" value="P:G protein-coupled receptor signaling pathway"/>
    <property type="evidence" value="ECO:0007669"/>
    <property type="project" value="InterPro"/>
</dbReference>
<reference evidence="6" key="2">
    <citation type="submission" date="2025-09" db="UniProtKB">
        <authorList>
            <consortium name="Ensembl"/>
        </authorList>
    </citation>
    <scope>IDENTIFICATION</scope>
</reference>
<dbReference type="GO" id="GO:0005184">
    <property type="term" value="F:neuropeptide hormone activity"/>
    <property type="evidence" value="ECO:0007669"/>
    <property type="project" value="InterPro"/>
</dbReference>
<evidence type="ECO:0000256" key="2">
    <source>
        <dbReference type="ARBA" id="ARBA00005294"/>
    </source>
</evidence>
<comment type="similarity">
    <text evidence="2">Belongs to the CART family.</text>
</comment>
<reference evidence="6" key="1">
    <citation type="submission" date="2025-08" db="UniProtKB">
        <authorList>
            <consortium name="Ensembl"/>
        </authorList>
    </citation>
    <scope>IDENTIFICATION</scope>
</reference>
<dbReference type="GO" id="GO:0032099">
    <property type="term" value="P:negative regulation of appetite"/>
    <property type="evidence" value="ECO:0007669"/>
    <property type="project" value="InterPro"/>
</dbReference>
<feature type="chain" id="PRO_5018521781" evidence="5">
    <location>
        <begin position="24"/>
        <end position="88"/>
    </location>
</feature>
<dbReference type="GO" id="GO:0005615">
    <property type="term" value="C:extracellular space"/>
    <property type="evidence" value="ECO:0007669"/>
    <property type="project" value="InterPro"/>
</dbReference>
<dbReference type="GeneTree" id="ENSGT00940000178627"/>
<feature type="signal peptide" evidence="5">
    <location>
        <begin position="1"/>
        <end position="23"/>
    </location>
</feature>
<accession>A0A3Q0R443</accession>
<dbReference type="Gene3D" id="4.10.40.30">
    <property type="entry name" value="CART, C-terminal domain"/>
    <property type="match status" value="1"/>
</dbReference>
<name>A0A3Q0R443_AMPCI</name>
<organism evidence="6 7">
    <name type="scientific">Amphilophus citrinellus</name>
    <name type="common">Midas cichlid</name>
    <name type="synonym">Cichlasoma citrinellum</name>
    <dbReference type="NCBI Taxonomy" id="61819"/>
    <lineage>
        <taxon>Eukaryota</taxon>
        <taxon>Metazoa</taxon>
        <taxon>Chordata</taxon>
        <taxon>Craniata</taxon>
        <taxon>Vertebrata</taxon>
        <taxon>Euteleostomi</taxon>
        <taxon>Actinopterygii</taxon>
        <taxon>Neopterygii</taxon>
        <taxon>Teleostei</taxon>
        <taxon>Neoteleostei</taxon>
        <taxon>Acanthomorphata</taxon>
        <taxon>Ovalentaria</taxon>
        <taxon>Cichlomorphae</taxon>
        <taxon>Cichliformes</taxon>
        <taxon>Cichlidae</taxon>
        <taxon>New World cichlids</taxon>
        <taxon>Cichlasomatinae</taxon>
        <taxon>Heroini</taxon>
        <taxon>Amphilophus</taxon>
    </lineage>
</organism>
<keyword evidence="7" id="KW-1185">Reference proteome</keyword>
<dbReference type="Ensembl" id="ENSACIT00000005187.1">
    <property type="protein sequence ID" value="ENSACIP00000005026.1"/>
    <property type="gene ID" value="ENSACIG00000003965.1"/>
</dbReference>
<dbReference type="GO" id="GO:0009267">
    <property type="term" value="P:cellular response to starvation"/>
    <property type="evidence" value="ECO:0007669"/>
    <property type="project" value="InterPro"/>
</dbReference>
<evidence type="ECO:0000256" key="5">
    <source>
        <dbReference type="SAM" id="SignalP"/>
    </source>
</evidence>
<comment type="subcellular location">
    <subcellularLocation>
        <location evidence="1">Secreted</location>
    </subcellularLocation>
</comment>
<dbReference type="AlphaFoldDB" id="A0A3Q0R443"/>
<protein>
    <submittedName>
        <fullName evidence="6">Uncharacterized protein</fullName>
    </submittedName>
</protein>
<proteinExistence type="inferred from homology"/>
<evidence type="ECO:0000256" key="3">
    <source>
        <dbReference type="ARBA" id="ARBA00022525"/>
    </source>
</evidence>
<dbReference type="OMA" id="WERRQSH"/>
<evidence type="ECO:0000313" key="6">
    <source>
        <dbReference type="Ensembl" id="ENSACIP00000005026.1"/>
    </source>
</evidence>
<evidence type="ECO:0000256" key="1">
    <source>
        <dbReference type="ARBA" id="ARBA00004613"/>
    </source>
</evidence>
<keyword evidence="3" id="KW-0964">Secreted</keyword>
<keyword evidence="5" id="KW-0732">Signal</keyword>
<keyword evidence="4" id="KW-1015">Disulfide bond</keyword>
<evidence type="ECO:0000313" key="7">
    <source>
        <dbReference type="Proteomes" id="UP000261340"/>
    </source>
</evidence>
<dbReference type="SUPFAM" id="SSF64546">
    <property type="entry name" value="Satiety factor CART (cocaine and amphetamine regulated transcript)"/>
    <property type="match status" value="1"/>
</dbReference>
<dbReference type="GO" id="GO:0043410">
    <property type="term" value="P:positive regulation of MAPK cascade"/>
    <property type="evidence" value="ECO:0007669"/>
    <property type="project" value="InterPro"/>
</dbReference>
<dbReference type="InterPro" id="IPR009106">
    <property type="entry name" value="CART"/>
</dbReference>
<dbReference type="PANTHER" id="PTHR16655">
    <property type="entry name" value="COCAINE AND AMPHETAMINE REGULATED TRANSCRIPT PROTEIN"/>
    <property type="match status" value="1"/>
</dbReference>
<sequence length="88" mass="9854">VYSRAGALCVLITTLLCPSVSQAMSLMVLQNVLEKLQSRKLSTLKRRQSRLPTCEVGAWCSVKKGPHFGQLCDCQRGSRCNFFFLKCL</sequence>
<dbReference type="Pfam" id="PF06373">
    <property type="entry name" value="CART"/>
    <property type="match status" value="1"/>
</dbReference>
<dbReference type="InterPro" id="IPR036722">
    <property type="entry name" value="CART_C_sf"/>
</dbReference>